<evidence type="ECO:0000256" key="6">
    <source>
        <dbReference type="ARBA" id="ARBA00023136"/>
    </source>
</evidence>
<reference evidence="11" key="1">
    <citation type="journal article" date="2019" name="Int. J. Syst. Evol. Microbiol.">
        <title>The Global Catalogue of Microorganisms (GCM) 10K type strain sequencing project: providing services to taxonomists for standard genome sequencing and annotation.</title>
        <authorList>
            <consortium name="The Broad Institute Genomics Platform"/>
            <consortium name="The Broad Institute Genome Sequencing Center for Infectious Disease"/>
            <person name="Wu L."/>
            <person name="Ma J."/>
        </authorList>
    </citation>
    <scope>NUCLEOTIDE SEQUENCE [LARGE SCALE GENOMIC DNA]</scope>
    <source>
        <strain evidence="11">CGMCC 1.19062</strain>
    </source>
</reference>
<evidence type="ECO:0000256" key="1">
    <source>
        <dbReference type="ARBA" id="ARBA00004442"/>
    </source>
</evidence>
<feature type="chain" id="PRO_5045261727" evidence="9">
    <location>
        <begin position="26"/>
        <end position="462"/>
    </location>
</feature>
<dbReference type="InterPro" id="IPR003423">
    <property type="entry name" value="OMP_efflux"/>
</dbReference>
<name>A0ABW5DU66_9PROT</name>
<organism evidence="10 11">
    <name type="scientific">Lacibacterium aquatile</name>
    <dbReference type="NCBI Taxonomy" id="1168082"/>
    <lineage>
        <taxon>Bacteria</taxon>
        <taxon>Pseudomonadati</taxon>
        <taxon>Pseudomonadota</taxon>
        <taxon>Alphaproteobacteria</taxon>
        <taxon>Rhodospirillales</taxon>
        <taxon>Rhodospirillaceae</taxon>
    </lineage>
</organism>
<keyword evidence="11" id="KW-1185">Reference proteome</keyword>
<comment type="subcellular location">
    <subcellularLocation>
        <location evidence="1">Cell outer membrane</location>
    </subcellularLocation>
</comment>
<comment type="similarity">
    <text evidence="2">Belongs to the outer membrane factor (OMF) (TC 1.B.17) family.</text>
</comment>
<keyword evidence="5" id="KW-0812">Transmembrane</keyword>
<evidence type="ECO:0000256" key="4">
    <source>
        <dbReference type="ARBA" id="ARBA00022452"/>
    </source>
</evidence>
<dbReference type="Pfam" id="PF02321">
    <property type="entry name" value="OEP"/>
    <property type="match status" value="2"/>
</dbReference>
<comment type="caution">
    <text evidence="10">The sequence shown here is derived from an EMBL/GenBank/DDBJ whole genome shotgun (WGS) entry which is preliminary data.</text>
</comment>
<dbReference type="SUPFAM" id="SSF56954">
    <property type="entry name" value="Outer membrane efflux proteins (OEP)"/>
    <property type="match status" value="1"/>
</dbReference>
<dbReference type="Gene3D" id="1.20.1600.10">
    <property type="entry name" value="Outer membrane efflux proteins (OEP)"/>
    <property type="match status" value="1"/>
</dbReference>
<dbReference type="PANTHER" id="PTHR30026">
    <property type="entry name" value="OUTER MEMBRANE PROTEIN TOLC"/>
    <property type="match status" value="1"/>
</dbReference>
<dbReference type="NCBIfam" id="TIGR01844">
    <property type="entry name" value="type_I_sec_TolC"/>
    <property type="match status" value="1"/>
</dbReference>
<evidence type="ECO:0000256" key="2">
    <source>
        <dbReference type="ARBA" id="ARBA00007613"/>
    </source>
</evidence>
<evidence type="ECO:0000313" key="11">
    <source>
        <dbReference type="Proteomes" id="UP001597295"/>
    </source>
</evidence>
<dbReference type="InterPro" id="IPR010130">
    <property type="entry name" value="T1SS_OMP_TolC"/>
</dbReference>
<gene>
    <name evidence="10" type="ORF">ACFSM5_09195</name>
</gene>
<dbReference type="InterPro" id="IPR051906">
    <property type="entry name" value="TolC-like"/>
</dbReference>
<keyword evidence="3" id="KW-0813">Transport</keyword>
<evidence type="ECO:0000256" key="9">
    <source>
        <dbReference type="SAM" id="SignalP"/>
    </source>
</evidence>
<keyword evidence="6" id="KW-0472">Membrane</keyword>
<keyword evidence="8" id="KW-0175">Coiled coil</keyword>
<evidence type="ECO:0000256" key="3">
    <source>
        <dbReference type="ARBA" id="ARBA00022448"/>
    </source>
</evidence>
<keyword evidence="7" id="KW-0998">Cell outer membrane</keyword>
<keyword evidence="4" id="KW-1134">Transmembrane beta strand</keyword>
<dbReference type="RefSeq" id="WP_379876033.1">
    <property type="nucleotide sequence ID" value="NZ_JBHUIP010000009.1"/>
</dbReference>
<evidence type="ECO:0000256" key="5">
    <source>
        <dbReference type="ARBA" id="ARBA00022692"/>
    </source>
</evidence>
<evidence type="ECO:0000256" key="7">
    <source>
        <dbReference type="ARBA" id="ARBA00023237"/>
    </source>
</evidence>
<evidence type="ECO:0000313" key="10">
    <source>
        <dbReference type="EMBL" id="MFD2263061.1"/>
    </source>
</evidence>
<accession>A0ABW5DU66</accession>
<keyword evidence="9" id="KW-0732">Signal</keyword>
<dbReference type="Proteomes" id="UP001597295">
    <property type="component" value="Unassembled WGS sequence"/>
</dbReference>
<feature type="signal peptide" evidence="9">
    <location>
        <begin position="1"/>
        <end position="25"/>
    </location>
</feature>
<dbReference type="PANTHER" id="PTHR30026:SF22">
    <property type="entry name" value="OUTER MEMBRANE EFFLUX PROTEIN"/>
    <property type="match status" value="1"/>
</dbReference>
<feature type="coiled-coil region" evidence="8">
    <location>
        <begin position="349"/>
        <end position="376"/>
    </location>
</feature>
<evidence type="ECO:0000256" key="8">
    <source>
        <dbReference type="SAM" id="Coils"/>
    </source>
</evidence>
<dbReference type="EMBL" id="JBHUIP010000009">
    <property type="protein sequence ID" value="MFD2263061.1"/>
    <property type="molecule type" value="Genomic_DNA"/>
</dbReference>
<proteinExistence type="inferred from homology"/>
<protein>
    <submittedName>
        <fullName evidence="10">TolC family outer membrane protein</fullName>
    </submittedName>
</protein>
<sequence length="462" mass="49670">MRGTRAYLAGSALIALVAATAPASAQSLVDALSQAYNTSPQINAQRAQVRATDERLPQAQSGWRPTATLTTGVGVSRVWNEGNDPNPASLIPKTAQIQVVQPIYRGGRTTNGIERAKSEISAARARLLATEQAVLLDTTTAYLTIIRDAAVVTLNENNETVLRQQLQATRDRFEVGEVTRTDVSQAEARLAGVVADKEAAIGQLRISRATFSKLTGLELSTTSVPAPVDSLLPKSDVEAREMAERNNPQVIAAIYDEAAARASIEETRGELLPTVSLVGSVSTSADSQRKGEVQDQASLTAQLSIPLYEAGSVYSRVRQAKQTAGQRRIEQEQARRLVVEAAVQAYQTLVSARARIVSLNEQIRAAQIALDGVKQEAAVGSRTTLDVLNAEQEALNSQVALVRSQRDEAVAAYQLLSATGRLTAQNLNLPVQAYDYEENYKDVDGRWIGTGTLQDSKATPKP</sequence>